<feature type="transmembrane region" description="Helical" evidence="8">
    <location>
        <begin position="83"/>
        <end position="104"/>
    </location>
</feature>
<sequence length="258" mass="28126">MDLLMSNFNFLALLDLNQVQLIVVIIAAFLVGFSKTGIGGVTMLVIPVLASFFGGKDSTGILLPMLLVGDVIAVWSYRKSVNWKNVFAPLPWALIGMLAGAVVGNMISDQVFIILIGTIVLFCLGILVYAEKKGKNFKVPTGTWFYITAGILSGFATMIGNAAGPIFSVYLLALGLQKNHFMGTNAWFFFIINFIKLPVQIFAWHNIGLHSFTLTAVMLPVIAAGAVLGLFVIKKINEKFFRLLIISMTALSALRLFI</sequence>
<gene>
    <name evidence="9" type="ORF">J41TS4_28650</name>
</gene>
<feature type="transmembrane region" description="Helical" evidence="8">
    <location>
        <begin position="211"/>
        <end position="233"/>
    </location>
</feature>
<dbReference type="AlphaFoldDB" id="A0A920CNE2"/>
<dbReference type="InterPro" id="IPR002781">
    <property type="entry name" value="TM_pro_TauE-like"/>
</dbReference>
<evidence type="ECO:0000256" key="3">
    <source>
        <dbReference type="ARBA" id="ARBA00022448"/>
    </source>
</evidence>
<dbReference type="PANTHER" id="PTHR30269:SF23">
    <property type="entry name" value="MEMBRANE TRANSPORTER PROTEIN YDHB-RELATED"/>
    <property type="match status" value="1"/>
</dbReference>
<accession>A0A920CNE2</accession>
<comment type="similarity">
    <text evidence="2 8">Belongs to the 4-toluene sulfonate uptake permease (TSUP) (TC 2.A.102) family.</text>
</comment>
<dbReference type="PANTHER" id="PTHR30269">
    <property type="entry name" value="TRANSMEMBRANE PROTEIN YFCA"/>
    <property type="match status" value="1"/>
</dbReference>
<evidence type="ECO:0000256" key="7">
    <source>
        <dbReference type="ARBA" id="ARBA00023136"/>
    </source>
</evidence>
<keyword evidence="10" id="KW-1185">Reference proteome</keyword>
<feature type="transmembrane region" description="Helical" evidence="8">
    <location>
        <begin position="186"/>
        <end position="205"/>
    </location>
</feature>
<evidence type="ECO:0000256" key="6">
    <source>
        <dbReference type="ARBA" id="ARBA00022989"/>
    </source>
</evidence>
<dbReference type="GO" id="GO:0005886">
    <property type="term" value="C:plasma membrane"/>
    <property type="evidence" value="ECO:0007669"/>
    <property type="project" value="UniProtKB-SubCell"/>
</dbReference>
<feature type="transmembrane region" description="Helical" evidence="8">
    <location>
        <begin position="150"/>
        <end position="174"/>
    </location>
</feature>
<evidence type="ECO:0000256" key="8">
    <source>
        <dbReference type="RuleBase" id="RU363041"/>
    </source>
</evidence>
<dbReference type="Pfam" id="PF01925">
    <property type="entry name" value="TauE"/>
    <property type="match status" value="1"/>
</dbReference>
<feature type="transmembrane region" description="Helical" evidence="8">
    <location>
        <begin position="111"/>
        <end position="130"/>
    </location>
</feature>
<comment type="caution">
    <text evidence="9">The sequence shown here is derived from an EMBL/GenBank/DDBJ whole genome shotgun (WGS) entry which is preliminary data.</text>
</comment>
<organism evidence="9 10">
    <name type="scientific">Paenibacillus apis</name>
    <dbReference type="NCBI Taxonomy" id="1792174"/>
    <lineage>
        <taxon>Bacteria</taxon>
        <taxon>Bacillati</taxon>
        <taxon>Bacillota</taxon>
        <taxon>Bacilli</taxon>
        <taxon>Bacillales</taxon>
        <taxon>Paenibacillaceae</taxon>
        <taxon>Paenibacillus</taxon>
    </lineage>
</organism>
<dbReference type="EMBL" id="BORS01000009">
    <property type="protein sequence ID" value="GIO43107.1"/>
    <property type="molecule type" value="Genomic_DNA"/>
</dbReference>
<evidence type="ECO:0000256" key="2">
    <source>
        <dbReference type="ARBA" id="ARBA00009142"/>
    </source>
</evidence>
<dbReference type="Proteomes" id="UP000678895">
    <property type="component" value="Unassembled WGS sequence"/>
</dbReference>
<keyword evidence="3" id="KW-0813">Transport</keyword>
<keyword evidence="7 8" id="KW-0472">Membrane</keyword>
<dbReference type="InterPro" id="IPR052017">
    <property type="entry name" value="TSUP"/>
</dbReference>
<proteinExistence type="inferred from homology"/>
<evidence type="ECO:0000313" key="10">
    <source>
        <dbReference type="Proteomes" id="UP000678895"/>
    </source>
</evidence>
<evidence type="ECO:0000256" key="4">
    <source>
        <dbReference type="ARBA" id="ARBA00022475"/>
    </source>
</evidence>
<evidence type="ECO:0000313" key="9">
    <source>
        <dbReference type="EMBL" id="GIO43107.1"/>
    </source>
</evidence>
<keyword evidence="6 8" id="KW-1133">Transmembrane helix</keyword>
<evidence type="ECO:0000256" key="5">
    <source>
        <dbReference type="ARBA" id="ARBA00022692"/>
    </source>
</evidence>
<feature type="transmembrane region" description="Helical" evidence="8">
    <location>
        <begin position="240"/>
        <end position="257"/>
    </location>
</feature>
<evidence type="ECO:0000256" key="1">
    <source>
        <dbReference type="ARBA" id="ARBA00004651"/>
    </source>
</evidence>
<feature type="transmembrane region" description="Helical" evidence="8">
    <location>
        <begin position="20"/>
        <end position="53"/>
    </location>
</feature>
<reference evidence="9" key="1">
    <citation type="submission" date="2021-03" db="EMBL/GenBank/DDBJ databases">
        <title>Antimicrobial resistance genes in bacteria isolated from Japanese honey, and their potential for conferring macrolide and lincosamide resistance in the American foulbrood pathogen Paenibacillus larvae.</title>
        <authorList>
            <person name="Okamoto M."/>
            <person name="Kumagai M."/>
            <person name="Kanamori H."/>
            <person name="Takamatsu D."/>
        </authorList>
    </citation>
    <scope>NUCLEOTIDE SEQUENCE</scope>
    <source>
        <strain evidence="9">J41TS4</strain>
    </source>
</reference>
<keyword evidence="4 8" id="KW-1003">Cell membrane</keyword>
<comment type="subcellular location">
    <subcellularLocation>
        <location evidence="1 8">Cell membrane</location>
        <topology evidence="1 8">Multi-pass membrane protein</topology>
    </subcellularLocation>
</comment>
<protein>
    <recommendedName>
        <fullName evidence="8">Probable membrane transporter protein</fullName>
    </recommendedName>
</protein>
<name>A0A920CNE2_9BACL</name>
<keyword evidence="5 8" id="KW-0812">Transmembrane</keyword>
<feature type="transmembrane region" description="Helical" evidence="8">
    <location>
        <begin position="60"/>
        <end position="77"/>
    </location>
</feature>